<name>A0A975BQR1_9BACT</name>
<evidence type="ECO:0000313" key="2">
    <source>
        <dbReference type="Proteomes" id="UP000663722"/>
    </source>
</evidence>
<sequence length="194" mass="21497">MTAGRTVNSQSQEWGTPHKYAEAVRCFFGGAVALDPCSNEYSVVHAKTEFMLPKNDGLQEDWNYPTIYVNPPYGADRERGTTIRDWLAKCVLTNQKYGSEILALVPVATNTGHWKQSVFGKARAVCFLYDTRLKFLENGNGGGKGAPMACAMVYWGRDYNKFCNVFIEYGAVADLSGLIGTEIGPTKSQIKLQF</sequence>
<reference evidence="1" key="1">
    <citation type="journal article" date="2021" name="Microb. Physiol.">
        <title>Proteogenomic Insights into the Physiology of Marine, Sulfate-Reducing, Filamentous Desulfonema limicola and Desulfonema magnum.</title>
        <authorList>
            <person name="Schnaars V."/>
            <person name="Wohlbrand L."/>
            <person name="Scheve S."/>
            <person name="Hinrichs C."/>
            <person name="Reinhardt R."/>
            <person name="Rabus R."/>
        </authorList>
    </citation>
    <scope>NUCLEOTIDE SEQUENCE</scope>
    <source>
        <strain evidence="1">4be13</strain>
    </source>
</reference>
<dbReference type="KEGG" id="dmm:dnm_061850"/>
<protein>
    <submittedName>
        <fullName evidence="1">Methyltransferase domain-containing protein</fullName>
    </submittedName>
</protein>
<dbReference type="Proteomes" id="UP000663722">
    <property type="component" value="Chromosome"/>
</dbReference>
<keyword evidence="2" id="KW-1185">Reference proteome</keyword>
<keyword evidence="1" id="KW-0808">Transferase</keyword>
<proteinExistence type="predicted"/>
<dbReference type="InterPro" id="IPR008593">
    <property type="entry name" value="Dam_MeTrfase"/>
</dbReference>
<gene>
    <name evidence="1" type="ORF">dnm_061850</name>
</gene>
<evidence type="ECO:0000313" key="1">
    <source>
        <dbReference type="EMBL" id="QTA90124.1"/>
    </source>
</evidence>
<dbReference type="AlphaFoldDB" id="A0A975BQR1"/>
<dbReference type="GO" id="GO:0009007">
    <property type="term" value="F:site-specific DNA-methyltransferase (adenine-specific) activity"/>
    <property type="evidence" value="ECO:0007669"/>
    <property type="project" value="InterPro"/>
</dbReference>
<keyword evidence="1" id="KW-0489">Methyltransferase</keyword>
<organism evidence="1 2">
    <name type="scientific">Desulfonema magnum</name>
    <dbReference type="NCBI Taxonomy" id="45655"/>
    <lineage>
        <taxon>Bacteria</taxon>
        <taxon>Pseudomonadati</taxon>
        <taxon>Thermodesulfobacteriota</taxon>
        <taxon>Desulfobacteria</taxon>
        <taxon>Desulfobacterales</taxon>
        <taxon>Desulfococcaceae</taxon>
        <taxon>Desulfonema</taxon>
    </lineage>
</organism>
<dbReference type="GO" id="GO:0009307">
    <property type="term" value="P:DNA restriction-modification system"/>
    <property type="evidence" value="ECO:0007669"/>
    <property type="project" value="InterPro"/>
</dbReference>
<dbReference type="Pfam" id="PF05869">
    <property type="entry name" value="Dam"/>
    <property type="match status" value="1"/>
</dbReference>
<dbReference type="GO" id="GO:0032259">
    <property type="term" value="P:methylation"/>
    <property type="evidence" value="ECO:0007669"/>
    <property type="project" value="UniProtKB-KW"/>
</dbReference>
<accession>A0A975BQR1</accession>
<dbReference type="EMBL" id="CP061800">
    <property type="protein sequence ID" value="QTA90124.1"/>
    <property type="molecule type" value="Genomic_DNA"/>
</dbReference>
<dbReference type="GO" id="GO:0003677">
    <property type="term" value="F:DNA binding"/>
    <property type="evidence" value="ECO:0007669"/>
    <property type="project" value="InterPro"/>
</dbReference>